<keyword evidence="2" id="KW-1185">Reference proteome</keyword>
<evidence type="ECO:0000313" key="1">
    <source>
        <dbReference type="EMBL" id="KYM86691.1"/>
    </source>
</evidence>
<dbReference type="AlphaFoldDB" id="A0A195BNB5"/>
<sequence length="76" mass="8549">MNAEGRRTRLIFTAIETDTWSVSCFLSFVLHGDKTKQAIEHHRKNLQQQGATLTFLPTARGAVGVRVFTFTARSLI</sequence>
<proteinExistence type="predicted"/>
<dbReference type="EMBL" id="KQ976439">
    <property type="protein sequence ID" value="KYM86691.1"/>
    <property type="molecule type" value="Genomic_DNA"/>
</dbReference>
<gene>
    <name evidence="1" type="ORF">ALC53_03841</name>
</gene>
<name>A0A195BNB5_9HYME</name>
<organism evidence="1 2">
    <name type="scientific">Atta colombica</name>
    <dbReference type="NCBI Taxonomy" id="520822"/>
    <lineage>
        <taxon>Eukaryota</taxon>
        <taxon>Metazoa</taxon>
        <taxon>Ecdysozoa</taxon>
        <taxon>Arthropoda</taxon>
        <taxon>Hexapoda</taxon>
        <taxon>Insecta</taxon>
        <taxon>Pterygota</taxon>
        <taxon>Neoptera</taxon>
        <taxon>Endopterygota</taxon>
        <taxon>Hymenoptera</taxon>
        <taxon>Apocrita</taxon>
        <taxon>Aculeata</taxon>
        <taxon>Formicoidea</taxon>
        <taxon>Formicidae</taxon>
        <taxon>Myrmicinae</taxon>
        <taxon>Atta</taxon>
    </lineage>
</organism>
<protein>
    <submittedName>
        <fullName evidence="1">Uncharacterized protein</fullName>
    </submittedName>
</protein>
<dbReference type="Proteomes" id="UP000078540">
    <property type="component" value="Unassembled WGS sequence"/>
</dbReference>
<accession>A0A195BNB5</accession>
<evidence type="ECO:0000313" key="2">
    <source>
        <dbReference type="Proteomes" id="UP000078540"/>
    </source>
</evidence>
<reference evidence="1 2" key="1">
    <citation type="submission" date="2015-09" db="EMBL/GenBank/DDBJ databases">
        <title>Atta colombica WGS genome.</title>
        <authorList>
            <person name="Nygaard S."/>
            <person name="Hu H."/>
            <person name="Boomsma J."/>
            <person name="Zhang G."/>
        </authorList>
    </citation>
    <scope>NUCLEOTIDE SEQUENCE [LARGE SCALE GENOMIC DNA]</scope>
    <source>
        <strain evidence="1">Treedump-2</strain>
        <tissue evidence="1">Whole body</tissue>
    </source>
</reference>